<dbReference type="EMBL" id="SNRW01005177">
    <property type="protein sequence ID" value="KAA6385631.1"/>
    <property type="molecule type" value="Genomic_DNA"/>
</dbReference>
<proteinExistence type="predicted"/>
<dbReference type="Proteomes" id="UP000324800">
    <property type="component" value="Unassembled WGS sequence"/>
</dbReference>
<gene>
    <name evidence="2" type="ORF">EZS28_018841</name>
</gene>
<sequence length="243" mass="27235">AKKEIRHLSEEVGVEGSFTQRTVLDTVNIPGKEDMKTQRLRGNEGLPVPKLDLRKGKGKDITKAPLTNAATTSSFRTSSDSVDQSADESGNESGGEKVELQESTQSSLQKLHKQNKRMRILLDSEKKSARTIRNAHLLSQDEKLKLQNFMGECIADVQKDIRNANGKDYDSEESRVRTMEVLQSRLSVLELLCEKTFPNITKLTIGIVSLSKLPENTIFNESYKKEADEMKEANNTQHANTNE</sequence>
<evidence type="ECO:0000313" key="3">
    <source>
        <dbReference type="Proteomes" id="UP000324800"/>
    </source>
</evidence>
<feature type="region of interest" description="Disordered" evidence="1">
    <location>
        <begin position="29"/>
        <end position="115"/>
    </location>
</feature>
<evidence type="ECO:0000256" key="1">
    <source>
        <dbReference type="SAM" id="MobiDB-lite"/>
    </source>
</evidence>
<protein>
    <submittedName>
        <fullName evidence="2">Uncharacterized protein</fullName>
    </submittedName>
</protein>
<name>A0A5J4VSS9_9EUKA</name>
<comment type="caution">
    <text evidence="2">The sequence shown here is derived from an EMBL/GenBank/DDBJ whole genome shotgun (WGS) entry which is preliminary data.</text>
</comment>
<evidence type="ECO:0000313" key="2">
    <source>
        <dbReference type="EMBL" id="KAA6385631.1"/>
    </source>
</evidence>
<reference evidence="2 3" key="1">
    <citation type="submission" date="2019-03" db="EMBL/GenBank/DDBJ databases">
        <title>Single cell metagenomics reveals metabolic interactions within the superorganism composed of flagellate Streblomastix strix and complex community of Bacteroidetes bacteria on its surface.</title>
        <authorList>
            <person name="Treitli S.C."/>
            <person name="Kolisko M."/>
            <person name="Husnik F."/>
            <person name="Keeling P."/>
            <person name="Hampl V."/>
        </authorList>
    </citation>
    <scope>NUCLEOTIDE SEQUENCE [LARGE SCALE GENOMIC DNA]</scope>
    <source>
        <strain evidence="2">ST1C</strain>
    </source>
</reference>
<feature type="non-terminal residue" evidence="2">
    <location>
        <position position="1"/>
    </location>
</feature>
<organism evidence="2 3">
    <name type="scientific">Streblomastix strix</name>
    <dbReference type="NCBI Taxonomy" id="222440"/>
    <lineage>
        <taxon>Eukaryota</taxon>
        <taxon>Metamonada</taxon>
        <taxon>Preaxostyla</taxon>
        <taxon>Oxymonadida</taxon>
        <taxon>Streblomastigidae</taxon>
        <taxon>Streblomastix</taxon>
    </lineage>
</organism>
<dbReference type="AlphaFoldDB" id="A0A5J4VSS9"/>
<feature type="compositionally biased region" description="Basic and acidic residues" evidence="1">
    <location>
        <begin position="51"/>
        <end position="62"/>
    </location>
</feature>
<accession>A0A5J4VSS9</accession>
<feature type="compositionally biased region" description="Polar residues" evidence="1">
    <location>
        <begin position="68"/>
        <end position="84"/>
    </location>
</feature>